<keyword evidence="6" id="KW-0811">Translocation</keyword>
<reference evidence="11" key="1">
    <citation type="journal article" date="2019" name="Int. J. Syst. Evol. Microbiol.">
        <title>The Global Catalogue of Microorganisms (GCM) 10K type strain sequencing project: providing services to taxonomists for standard genome sequencing and annotation.</title>
        <authorList>
            <consortium name="The Broad Institute Genomics Platform"/>
            <consortium name="The Broad Institute Genome Sequencing Center for Infectious Disease"/>
            <person name="Wu L."/>
            <person name="Ma J."/>
        </authorList>
    </citation>
    <scope>NUCLEOTIDE SEQUENCE [LARGE SCALE GENOMIC DNA]</scope>
    <source>
        <strain evidence="11">JCM 17441</strain>
    </source>
</reference>
<feature type="compositionally biased region" description="Low complexity" evidence="8">
    <location>
        <begin position="119"/>
        <end position="145"/>
    </location>
</feature>
<keyword evidence="5 9" id="KW-1133">Transmembrane helix</keyword>
<keyword evidence="4" id="KW-0653">Protein transport</keyword>
<dbReference type="InterPro" id="IPR003369">
    <property type="entry name" value="TatA/B/E"/>
</dbReference>
<evidence type="ECO:0000256" key="2">
    <source>
        <dbReference type="ARBA" id="ARBA00022448"/>
    </source>
</evidence>
<evidence type="ECO:0000256" key="1">
    <source>
        <dbReference type="ARBA" id="ARBA00004167"/>
    </source>
</evidence>
<sequence length="151" mass="16613">MRLEREGEGRYMGLENIGGWEFIVIILVGLFIFGPDRLPKAISDGVKMLRQLRQMARNATGDLSKELGTDIQLEDLHPKTFLRKHLLSEEDEAALRKPLQGIYDDVRGVADQVKRDAESAASAAKSVTSPSAATPAPAQQPAIRASWDDVT</sequence>
<comment type="caution">
    <text evidence="10">The sequence shown here is derived from an EMBL/GenBank/DDBJ whole genome shotgun (WGS) entry which is preliminary data.</text>
</comment>
<evidence type="ECO:0000313" key="10">
    <source>
        <dbReference type="EMBL" id="GAA4247141.1"/>
    </source>
</evidence>
<dbReference type="Gene3D" id="1.20.5.3310">
    <property type="match status" value="1"/>
</dbReference>
<evidence type="ECO:0000256" key="8">
    <source>
        <dbReference type="SAM" id="MobiDB-lite"/>
    </source>
</evidence>
<dbReference type="Proteomes" id="UP001500620">
    <property type="component" value="Unassembled WGS sequence"/>
</dbReference>
<comment type="subcellular location">
    <subcellularLocation>
        <location evidence="1">Membrane</location>
        <topology evidence="1">Single-pass membrane protein</topology>
    </subcellularLocation>
</comment>
<evidence type="ECO:0000256" key="7">
    <source>
        <dbReference type="ARBA" id="ARBA00023136"/>
    </source>
</evidence>
<keyword evidence="2" id="KW-0813">Transport</keyword>
<dbReference type="EMBL" id="BAABAT010000004">
    <property type="protein sequence ID" value="GAA4247141.1"/>
    <property type="molecule type" value="Genomic_DNA"/>
</dbReference>
<keyword evidence="7 9" id="KW-0472">Membrane</keyword>
<dbReference type="PRINTS" id="PR01506">
    <property type="entry name" value="TATBPROTEIN"/>
</dbReference>
<accession>A0ABP8D4L7</accession>
<evidence type="ECO:0000313" key="11">
    <source>
        <dbReference type="Proteomes" id="UP001500620"/>
    </source>
</evidence>
<evidence type="ECO:0000256" key="5">
    <source>
        <dbReference type="ARBA" id="ARBA00022989"/>
    </source>
</evidence>
<evidence type="ECO:0000256" key="6">
    <source>
        <dbReference type="ARBA" id="ARBA00023010"/>
    </source>
</evidence>
<feature type="region of interest" description="Disordered" evidence="8">
    <location>
        <begin position="114"/>
        <end position="151"/>
    </location>
</feature>
<evidence type="ECO:0000256" key="9">
    <source>
        <dbReference type="SAM" id="Phobius"/>
    </source>
</evidence>
<feature type="transmembrane region" description="Helical" evidence="9">
    <location>
        <begin position="12"/>
        <end position="33"/>
    </location>
</feature>
<dbReference type="Pfam" id="PF02416">
    <property type="entry name" value="TatA_B_E"/>
    <property type="match status" value="1"/>
</dbReference>
<evidence type="ECO:0008006" key="12">
    <source>
        <dbReference type="Google" id="ProtNLM"/>
    </source>
</evidence>
<keyword evidence="11" id="KW-1185">Reference proteome</keyword>
<evidence type="ECO:0000256" key="4">
    <source>
        <dbReference type="ARBA" id="ARBA00022927"/>
    </source>
</evidence>
<protein>
    <recommendedName>
        <fullName evidence="12">Sec-independent protein translocase protein TatB</fullName>
    </recommendedName>
</protein>
<evidence type="ECO:0000256" key="3">
    <source>
        <dbReference type="ARBA" id="ARBA00022692"/>
    </source>
</evidence>
<organism evidence="10 11">
    <name type="scientific">Dactylosporangium darangshiense</name>
    <dbReference type="NCBI Taxonomy" id="579108"/>
    <lineage>
        <taxon>Bacteria</taxon>
        <taxon>Bacillati</taxon>
        <taxon>Actinomycetota</taxon>
        <taxon>Actinomycetes</taxon>
        <taxon>Micromonosporales</taxon>
        <taxon>Micromonosporaceae</taxon>
        <taxon>Dactylosporangium</taxon>
    </lineage>
</organism>
<keyword evidence="3 9" id="KW-0812">Transmembrane</keyword>
<name>A0ABP8D4L7_9ACTN</name>
<gene>
    <name evidence="10" type="ORF">GCM10022255_021850</name>
</gene>
<proteinExistence type="predicted"/>